<sequence length="433" mass="48426">MEITDRIFLAHYSLDAIAAAIPGGLTAFLFISFFIGVAVYLNVFIAQYTGAGEEKRVGSALWQGIYFSLLAGLIMTLMYFVAAPLFRFSGHVPEVQRLEVIYFRVLCVGSGLNILGIALSCFFMGRGQTRPVMLVNLAGMLFNIPLNCALINGMWGFPELGIAGAGIGTVTSWGLMLILYCVLIFNRENDRRFGVWRNRKIDRGIFLRLMKFGVPGAIQFSMDIFAFTFFVLMVGRIGKVELAVTNIVLSINSLTFMPMMGFSMGTSTLVGQALGRNRPDDAVAVTRSTLHIIYIYIGLMAAFFLFVPEWALSVFQSRNQSPAEYAAIQEMGIVLLRFVAVYIFFDAQYTTYVGALKGAGDTRFIMWSIGILSLAVMVLPICVGIEYFGCELYYAWSCCTLFVFSLFAVSLWRYLRGEWKTMRVIEQKSERVH</sequence>
<dbReference type="GO" id="GO:0015297">
    <property type="term" value="F:antiporter activity"/>
    <property type="evidence" value="ECO:0007669"/>
    <property type="project" value="UniProtKB-KW"/>
</dbReference>
<evidence type="ECO:0000256" key="8">
    <source>
        <dbReference type="ARBA" id="ARBA00023136"/>
    </source>
</evidence>
<reference evidence="12" key="1">
    <citation type="submission" date="2017-11" db="EMBL/GenBank/DDBJ databases">
        <authorList>
            <person name="Watanabe M."/>
            <person name="Kojima H."/>
        </authorList>
    </citation>
    <scope>NUCLEOTIDE SEQUENCE [LARGE SCALE GENOMIC DNA]</scope>
    <source>
        <strain evidence="12">Tokyo 01</strain>
    </source>
</reference>
<comment type="subcellular location">
    <subcellularLocation>
        <location evidence="1">Cell membrane</location>
        <topology evidence="1">Multi-pass membrane protein</topology>
    </subcellularLocation>
</comment>
<dbReference type="PANTHER" id="PTHR43298">
    <property type="entry name" value="MULTIDRUG RESISTANCE PROTEIN NORM-RELATED"/>
    <property type="match status" value="1"/>
</dbReference>
<feature type="transmembrane region" description="Helical" evidence="10">
    <location>
        <begin position="325"/>
        <end position="345"/>
    </location>
</feature>
<feature type="transmembrane region" description="Helical" evidence="10">
    <location>
        <begin position="60"/>
        <end position="81"/>
    </location>
</feature>
<dbReference type="PANTHER" id="PTHR43298:SF2">
    <property type="entry name" value="FMN_FAD EXPORTER YEEO-RELATED"/>
    <property type="match status" value="1"/>
</dbReference>
<feature type="transmembrane region" description="Helical" evidence="10">
    <location>
        <begin position="365"/>
        <end position="388"/>
    </location>
</feature>
<keyword evidence="12" id="KW-1185">Reference proteome</keyword>
<reference evidence="12" key="2">
    <citation type="submission" date="2019-01" db="EMBL/GenBank/DDBJ databases">
        <title>Genome sequence of Desulfonema ishimotonii strain Tokyo 01.</title>
        <authorList>
            <person name="Fukui M."/>
        </authorList>
    </citation>
    <scope>NUCLEOTIDE SEQUENCE [LARGE SCALE GENOMIC DNA]</scope>
    <source>
        <strain evidence="12">Tokyo 01</strain>
    </source>
</reference>
<dbReference type="Pfam" id="PF01554">
    <property type="entry name" value="MatE"/>
    <property type="match status" value="2"/>
</dbReference>
<feature type="transmembrane region" description="Helical" evidence="10">
    <location>
        <begin position="292"/>
        <end position="313"/>
    </location>
</feature>
<evidence type="ECO:0000256" key="3">
    <source>
        <dbReference type="ARBA" id="ARBA00022449"/>
    </source>
</evidence>
<evidence type="ECO:0000256" key="4">
    <source>
        <dbReference type="ARBA" id="ARBA00022475"/>
    </source>
</evidence>
<accession>A0A401FTI2</accession>
<dbReference type="EMBL" id="BEXT01000001">
    <property type="protein sequence ID" value="GBC60271.1"/>
    <property type="molecule type" value="Genomic_DNA"/>
</dbReference>
<protein>
    <recommendedName>
        <fullName evidence="9">Multidrug-efflux transporter</fullName>
    </recommendedName>
</protein>
<evidence type="ECO:0000256" key="7">
    <source>
        <dbReference type="ARBA" id="ARBA00023065"/>
    </source>
</evidence>
<dbReference type="CDD" id="cd13133">
    <property type="entry name" value="MATE_like_7"/>
    <property type="match status" value="1"/>
</dbReference>
<feature type="transmembrane region" description="Helical" evidence="10">
    <location>
        <begin position="394"/>
        <end position="415"/>
    </location>
</feature>
<keyword evidence="4" id="KW-1003">Cell membrane</keyword>
<evidence type="ECO:0000313" key="12">
    <source>
        <dbReference type="Proteomes" id="UP000288096"/>
    </source>
</evidence>
<keyword evidence="5 10" id="KW-0812">Transmembrane</keyword>
<feature type="transmembrane region" description="Helical" evidence="10">
    <location>
        <begin position="247"/>
        <end position="271"/>
    </location>
</feature>
<evidence type="ECO:0000256" key="6">
    <source>
        <dbReference type="ARBA" id="ARBA00022989"/>
    </source>
</evidence>
<keyword evidence="2" id="KW-0813">Transport</keyword>
<dbReference type="AlphaFoldDB" id="A0A401FTI2"/>
<feature type="transmembrane region" description="Helical" evidence="10">
    <location>
        <begin position="20"/>
        <end position="48"/>
    </location>
</feature>
<comment type="caution">
    <text evidence="11">The sequence shown here is derived from an EMBL/GenBank/DDBJ whole genome shotgun (WGS) entry which is preliminary data.</text>
</comment>
<evidence type="ECO:0000256" key="10">
    <source>
        <dbReference type="SAM" id="Phobius"/>
    </source>
</evidence>
<dbReference type="InterPro" id="IPR002528">
    <property type="entry name" value="MATE_fam"/>
</dbReference>
<dbReference type="NCBIfam" id="TIGR00797">
    <property type="entry name" value="matE"/>
    <property type="match status" value="1"/>
</dbReference>
<evidence type="ECO:0000256" key="1">
    <source>
        <dbReference type="ARBA" id="ARBA00004651"/>
    </source>
</evidence>
<feature type="transmembrane region" description="Helical" evidence="10">
    <location>
        <begin position="206"/>
        <end position="235"/>
    </location>
</feature>
<dbReference type="GO" id="GO:0005886">
    <property type="term" value="C:plasma membrane"/>
    <property type="evidence" value="ECO:0007669"/>
    <property type="project" value="UniProtKB-SubCell"/>
</dbReference>
<evidence type="ECO:0000256" key="9">
    <source>
        <dbReference type="ARBA" id="ARBA00031636"/>
    </source>
</evidence>
<dbReference type="InterPro" id="IPR048279">
    <property type="entry name" value="MdtK-like"/>
</dbReference>
<evidence type="ECO:0000256" key="2">
    <source>
        <dbReference type="ARBA" id="ARBA00022448"/>
    </source>
</evidence>
<keyword evidence="8 10" id="KW-0472">Membrane</keyword>
<keyword evidence="6 10" id="KW-1133">Transmembrane helix</keyword>
<evidence type="ECO:0000256" key="5">
    <source>
        <dbReference type="ARBA" id="ARBA00022692"/>
    </source>
</evidence>
<name>A0A401FTI2_9BACT</name>
<feature type="transmembrane region" description="Helical" evidence="10">
    <location>
        <begin position="134"/>
        <end position="155"/>
    </location>
</feature>
<feature type="transmembrane region" description="Helical" evidence="10">
    <location>
        <begin position="101"/>
        <end position="122"/>
    </location>
</feature>
<gene>
    <name evidence="11" type="ORF">DENIS_1222</name>
</gene>
<dbReference type="Proteomes" id="UP000288096">
    <property type="component" value="Unassembled WGS sequence"/>
</dbReference>
<dbReference type="GO" id="GO:0042910">
    <property type="term" value="F:xenobiotic transmembrane transporter activity"/>
    <property type="evidence" value="ECO:0007669"/>
    <property type="project" value="InterPro"/>
</dbReference>
<dbReference type="InterPro" id="IPR050222">
    <property type="entry name" value="MATE_MdtK"/>
</dbReference>
<keyword evidence="7" id="KW-0406">Ion transport</keyword>
<keyword evidence="3" id="KW-0050">Antiport</keyword>
<organism evidence="11 12">
    <name type="scientific">Desulfonema ishimotonii</name>
    <dbReference type="NCBI Taxonomy" id="45657"/>
    <lineage>
        <taxon>Bacteria</taxon>
        <taxon>Pseudomonadati</taxon>
        <taxon>Thermodesulfobacteriota</taxon>
        <taxon>Desulfobacteria</taxon>
        <taxon>Desulfobacterales</taxon>
        <taxon>Desulfococcaceae</taxon>
        <taxon>Desulfonema</taxon>
    </lineage>
</organism>
<feature type="transmembrane region" description="Helical" evidence="10">
    <location>
        <begin position="161"/>
        <end position="185"/>
    </location>
</feature>
<dbReference type="PIRSF" id="PIRSF006603">
    <property type="entry name" value="DinF"/>
    <property type="match status" value="1"/>
</dbReference>
<proteinExistence type="predicted"/>
<dbReference type="GO" id="GO:0006811">
    <property type="term" value="P:monoatomic ion transport"/>
    <property type="evidence" value="ECO:0007669"/>
    <property type="project" value="UniProtKB-KW"/>
</dbReference>
<evidence type="ECO:0000313" key="11">
    <source>
        <dbReference type="EMBL" id="GBC60271.1"/>
    </source>
</evidence>